<reference evidence="2 3" key="1">
    <citation type="journal article" date="2012" name="Front. Microbiol.">
        <title>Complete genome of Ignavibacterium album, a metabolically versatile, flagellated, facultative anaerobe from the phylum Chlorobi.</title>
        <authorList>
            <person name="Liu Z."/>
            <person name="Frigaard N.-U."/>
            <person name="Vogl K."/>
            <person name="Iino T."/>
            <person name="Ohkuma M."/>
            <person name="Overmann J."/>
            <person name="Bryant D.A."/>
        </authorList>
    </citation>
    <scope>NUCLEOTIDE SEQUENCE [LARGE SCALE GENOMIC DNA]</scope>
    <source>
        <strain evidence="3">DSM 19864 / JCM 16511 / NBRC 101810 / Mat9-16</strain>
    </source>
</reference>
<dbReference type="OrthoDB" id="1524740at2"/>
<dbReference type="AlphaFoldDB" id="I0AM36"/>
<dbReference type="STRING" id="945713.IALB_2340"/>
<dbReference type="PROSITE" id="PS51257">
    <property type="entry name" value="PROKAR_LIPOPROTEIN"/>
    <property type="match status" value="1"/>
</dbReference>
<dbReference type="KEGG" id="ial:IALB_2340"/>
<dbReference type="RefSeq" id="WP_014561187.1">
    <property type="nucleotide sequence ID" value="NC_017464.1"/>
</dbReference>
<gene>
    <name evidence="2" type="ordered locus">IALB_2340</name>
</gene>
<organism evidence="2 3">
    <name type="scientific">Ignavibacterium album (strain DSM 19864 / JCM 16511 / NBRC 101810 / Mat9-16)</name>
    <dbReference type="NCBI Taxonomy" id="945713"/>
    <lineage>
        <taxon>Bacteria</taxon>
        <taxon>Pseudomonadati</taxon>
        <taxon>Ignavibacteriota</taxon>
        <taxon>Ignavibacteria</taxon>
        <taxon>Ignavibacteriales</taxon>
        <taxon>Ignavibacteriaceae</taxon>
        <taxon>Ignavibacterium</taxon>
    </lineage>
</organism>
<name>I0AM36_IGNAJ</name>
<evidence type="ECO:0000313" key="3">
    <source>
        <dbReference type="Proteomes" id="UP000007394"/>
    </source>
</evidence>
<proteinExistence type="predicted"/>
<accession>I0AM36</accession>
<dbReference type="Pfam" id="PF08308">
    <property type="entry name" value="PEGA"/>
    <property type="match status" value="1"/>
</dbReference>
<feature type="domain" description="PEGA" evidence="1">
    <location>
        <begin position="35"/>
        <end position="79"/>
    </location>
</feature>
<protein>
    <submittedName>
        <fullName evidence="2">Putative lipoprotein</fullName>
    </submittedName>
</protein>
<dbReference type="EMBL" id="CP003418">
    <property type="protein sequence ID" value="AFH50043.1"/>
    <property type="molecule type" value="Genomic_DNA"/>
</dbReference>
<evidence type="ECO:0000313" key="2">
    <source>
        <dbReference type="EMBL" id="AFH50043.1"/>
    </source>
</evidence>
<sequence>MKKFFFHSSVLVLLIVVSFIFTSCATIFKGSTDDVSFSSDPTGAKVYVNGSLLGTTPFQLELKSKNSYTIEFKKDGYETKTVVLNNSVGGGWIVLDILGGLFPVIIDAATGNWYSLDQEHVNAVLEKQQNK</sequence>
<dbReference type="eggNOG" id="ENOG5032RN3">
    <property type="taxonomic scope" value="Bacteria"/>
</dbReference>
<keyword evidence="2" id="KW-0449">Lipoprotein</keyword>
<evidence type="ECO:0000259" key="1">
    <source>
        <dbReference type="Pfam" id="PF08308"/>
    </source>
</evidence>
<dbReference type="Proteomes" id="UP000007394">
    <property type="component" value="Chromosome"/>
</dbReference>
<dbReference type="InterPro" id="IPR013229">
    <property type="entry name" value="PEGA"/>
</dbReference>
<dbReference type="HOGENOM" id="CLU_124448_1_0_10"/>
<keyword evidence="3" id="KW-1185">Reference proteome</keyword>